<organism evidence="3 5">
    <name type="scientific">Aquisalinus luteolus</name>
    <dbReference type="NCBI Taxonomy" id="1566827"/>
    <lineage>
        <taxon>Bacteria</taxon>
        <taxon>Pseudomonadati</taxon>
        <taxon>Pseudomonadota</taxon>
        <taxon>Alphaproteobacteria</taxon>
        <taxon>Parvularculales</taxon>
        <taxon>Parvularculaceae</taxon>
        <taxon>Aquisalinus</taxon>
    </lineage>
</organism>
<protein>
    <submittedName>
        <fullName evidence="3">Membrane protein</fullName>
    </submittedName>
    <submittedName>
        <fullName evidence="4">PepSY domain-containing protein</fullName>
    </submittedName>
</protein>
<keyword evidence="2" id="KW-0472">Membrane</keyword>
<evidence type="ECO:0000256" key="2">
    <source>
        <dbReference type="SAM" id="Phobius"/>
    </source>
</evidence>
<comment type="caution">
    <text evidence="3">The sequence shown here is derived from an EMBL/GenBank/DDBJ whole genome shotgun (WGS) entry which is preliminary data.</text>
</comment>
<evidence type="ECO:0000256" key="1">
    <source>
        <dbReference type="SAM" id="MobiDB-lite"/>
    </source>
</evidence>
<reference evidence="3" key="1">
    <citation type="journal article" date="2014" name="Int. J. Syst. Evol. Microbiol.">
        <title>Complete genome sequence of Corynebacterium casei LMG S-19264T (=DSM 44701T), isolated from a smear-ripened cheese.</title>
        <authorList>
            <consortium name="US DOE Joint Genome Institute (JGI-PGF)"/>
            <person name="Walter F."/>
            <person name="Albersmeier A."/>
            <person name="Kalinowski J."/>
            <person name="Ruckert C."/>
        </authorList>
    </citation>
    <scope>NUCLEOTIDE SEQUENCE</scope>
    <source>
        <strain evidence="3">CGMCC 1.14984</strain>
    </source>
</reference>
<dbReference type="Pfam" id="PF03929">
    <property type="entry name" value="PepSY_TM"/>
    <property type="match status" value="1"/>
</dbReference>
<name>A0A8J3AB70_9PROT</name>
<reference evidence="4 6" key="2">
    <citation type="submission" date="2020-02" db="EMBL/GenBank/DDBJ databases">
        <title>Genome sequence of Parvularcula flava strain NH6-79.</title>
        <authorList>
            <person name="Abdul Karim M.H."/>
            <person name="Lam M.Q."/>
            <person name="Chen S.J."/>
            <person name="Yahya A."/>
            <person name="Shahir S."/>
            <person name="Shamsir M.S."/>
            <person name="Chong C.S."/>
        </authorList>
    </citation>
    <scope>NUCLEOTIDE SEQUENCE [LARGE SCALE GENOMIC DNA]</scope>
    <source>
        <strain evidence="4 6">NH6-79</strain>
    </source>
</reference>
<dbReference type="AlphaFoldDB" id="A0A8J3AB70"/>
<keyword evidence="2" id="KW-1133">Transmembrane helix</keyword>
<feature type="transmembrane region" description="Helical" evidence="2">
    <location>
        <begin position="379"/>
        <end position="402"/>
    </location>
</feature>
<dbReference type="EMBL" id="VCJR02000005">
    <property type="protein sequence ID" value="NHK29464.1"/>
    <property type="molecule type" value="Genomic_DNA"/>
</dbReference>
<evidence type="ECO:0000313" key="4">
    <source>
        <dbReference type="EMBL" id="NHK29464.1"/>
    </source>
</evidence>
<accession>A0A8J3AB70</accession>
<proteinExistence type="predicted"/>
<feature type="region of interest" description="Disordered" evidence="1">
    <location>
        <begin position="100"/>
        <end position="119"/>
    </location>
</feature>
<gene>
    <name evidence="4" type="ORF">FF098_016250</name>
    <name evidence="3" type="ORF">GCM10011355_33510</name>
</gene>
<feature type="transmembrane region" description="Helical" evidence="2">
    <location>
        <begin position="167"/>
        <end position="188"/>
    </location>
</feature>
<feature type="transmembrane region" description="Helical" evidence="2">
    <location>
        <begin position="209"/>
        <end position="228"/>
    </location>
</feature>
<feature type="transmembrane region" description="Helical" evidence="2">
    <location>
        <begin position="21"/>
        <end position="43"/>
    </location>
</feature>
<keyword evidence="2" id="KW-0812">Transmembrane</keyword>
<evidence type="ECO:0000313" key="5">
    <source>
        <dbReference type="Proteomes" id="UP000621856"/>
    </source>
</evidence>
<dbReference type="Proteomes" id="UP000818603">
    <property type="component" value="Unassembled WGS sequence"/>
</dbReference>
<dbReference type="InterPro" id="IPR005625">
    <property type="entry name" value="PepSY-ass_TM"/>
</dbReference>
<feature type="transmembrane region" description="Helical" evidence="2">
    <location>
        <begin position="422"/>
        <end position="447"/>
    </location>
</feature>
<dbReference type="RefSeq" id="WP_155142533.1">
    <property type="nucleotide sequence ID" value="NZ_BMGZ01000005.1"/>
</dbReference>
<dbReference type="PANTHER" id="PTHR34219:SF1">
    <property type="entry name" value="PEPSY DOMAIN-CONTAINING PROTEIN"/>
    <property type="match status" value="1"/>
</dbReference>
<dbReference type="EMBL" id="BMGZ01000005">
    <property type="protein sequence ID" value="GGI01865.1"/>
    <property type="molecule type" value="Genomic_DNA"/>
</dbReference>
<evidence type="ECO:0000313" key="3">
    <source>
        <dbReference type="EMBL" id="GGI01865.1"/>
    </source>
</evidence>
<dbReference type="PANTHER" id="PTHR34219">
    <property type="entry name" value="IRON-REGULATED INNER MEMBRANE PROTEIN-RELATED"/>
    <property type="match status" value="1"/>
</dbReference>
<dbReference type="Proteomes" id="UP000621856">
    <property type="component" value="Unassembled WGS sequence"/>
</dbReference>
<reference evidence="3" key="3">
    <citation type="submission" date="2020-09" db="EMBL/GenBank/DDBJ databases">
        <authorList>
            <person name="Sun Q."/>
            <person name="Zhou Y."/>
        </authorList>
    </citation>
    <scope>NUCLEOTIDE SEQUENCE</scope>
    <source>
        <strain evidence="3">CGMCC 1.14984</strain>
    </source>
</reference>
<sequence>MSNTQSKPSRRYHAAVWRWHFYAGLVVMPFFVMAALTGMIMVLKTPFTELAHRDRLNVEIGGEMLRPSQQVAAVLEQWQGAELKAYLPPTAPDRSAIIHVAHGHGNGNGNGEQNEHSSHDGRDMLTYAVNVNPYTGDITGFGPLGMSPADFAESLHGTLLMGDVGDVIIEAVAGFGILMIFTGLYLYWPTGKRQRAKSGRPFWRRIHGLTGMGVSVVLLFFLVSGLAWTPIWGGKLTQAWQGFPAERFSAPVGEARHEALNAPGARIVSWALEKTPLPVSSYTGETPVTGLDSVVEYARREGFTTFRVLPPRGAGGTWTVSATTMAADITDPTMDRTMHIDPAIGTVLADAPFADYSVMGKAMAAGISIHMGNAGALNLILNLLFCIAILAMAVSGFVMWWIRRPKTGGTLAAPVTDVTRRWTVAGIMLVAALLFPVTAIVMAVIYAGEAVAGIISGRGRPAG</sequence>
<evidence type="ECO:0000313" key="6">
    <source>
        <dbReference type="Proteomes" id="UP000818603"/>
    </source>
</evidence>
<keyword evidence="6" id="KW-1185">Reference proteome</keyword>